<keyword evidence="1" id="KW-1133">Transmembrane helix</keyword>
<dbReference type="SUPFAM" id="SSF55785">
    <property type="entry name" value="PYP-like sensor domain (PAS domain)"/>
    <property type="match status" value="1"/>
</dbReference>
<dbReference type="InterPro" id="IPR029787">
    <property type="entry name" value="Nucleotide_cyclase"/>
</dbReference>
<dbReference type="PROSITE" id="PS50883">
    <property type="entry name" value="EAL"/>
    <property type="match status" value="1"/>
</dbReference>
<dbReference type="PANTHER" id="PTHR33121:SF70">
    <property type="entry name" value="SIGNALING PROTEIN YKOW"/>
    <property type="match status" value="1"/>
</dbReference>
<feature type="transmembrane region" description="Helical" evidence="1">
    <location>
        <begin position="133"/>
        <end position="154"/>
    </location>
</feature>
<feature type="domain" description="GGDEF" evidence="4">
    <location>
        <begin position="474"/>
        <end position="604"/>
    </location>
</feature>
<reference evidence="5 6" key="1">
    <citation type="submission" date="2016-10" db="EMBL/GenBank/DDBJ databases">
        <authorList>
            <person name="de Groot N.N."/>
        </authorList>
    </citation>
    <scope>NUCLEOTIDE SEQUENCE [LARGE SCALE GENOMIC DNA]</scope>
    <source>
        <strain evidence="5 6">DSM 43941</strain>
    </source>
</reference>
<name>A0A1H1RLK6_9ACTN</name>
<dbReference type="EMBL" id="LT629758">
    <property type="protein sequence ID" value="SDS36552.1"/>
    <property type="molecule type" value="Genomic_DNA"/>
</dbReference>
<accession>A0A1H1RLK6</accession>
<feature type="transmembrane region" description="Helical" evidence="1">
    <location>
        <begin position="38"/>
        <end position="55"/>
    </location>
</feature>
<dbReference type="Gene3D" id="3.20.20.450">
    <property type="entry name" value="EAL domain"/>
    <property type="match status" value="1"/>
</dbReference>
<proteinExistence type="predicted"/>
<evidence type="ECO:0000259" key="3">
    <source>
        <dbReference type="PROSITE" id="PS50883"/>
    </source>
</evidence>
<dbReference type="Proteomes" id="UP000198688">
    <property type="component" value="Chromosome I"/>
</dbReference>
<dbReference type="SMART" id="SM00267">
    <property type="entry name" value="GGDEF"/>
    <property type="match status" value="1"/>
</dbReference>
<keyword evidence="1" id="KW-0812">Transmembrane</keyword>
<dbReference type="InterPro" id="IPR050706">
    <property type="entry name" value="Cyclic-di-GMP_PDE-like"/>
</dbReference>
<feature type="domain" description="PAS" evidence="2">
    <location>
        <begin position="324"/>
        <end position="394"/>
    </location>
</feature>
<evidence type="ECO:0000259" key="2">
    <source>
        <dbReference type="PROSITE" id="PS50112"/>
    </source>
</evidence>
<feature type="transmembrane region" description="Helical" evidence="1">
    <location>
        <begin position="12"/>
        <end position="32"/>
    </location>
</feature>
<dbReference type="SUPFAM" id="SSF141868">
    <property type="entry name" value="EAL domain-like"/>
    <property type="match status" value="1"/>
</dbReference>
<feature type="transmembrane region" description="Helical" evidence="1">
    <location>
        <begin position="290"/>
        <end position="314"/>
    </location>
</feature>
<dbReference type="STRING" id="113562.SAMN04489716_0624"/>
<dbReference type="NCBIfam" id="TIGR00229">
    <property type="entry name" value="sensory_box"/>
    <property type="match status" value="1"/>
</dbReference>
<dbReference type="InterPro" id="IPR000160">
    <property type="entry name" value="GGDEF_dom"/>
</dbReference>
<feature type="transmembrane region" description="Helical" evidence="1">
    <location>
        <begin position="160"/>
        <end position="182"/>
    </location>
</feature>
<dbReference type="PROSITE" id="PS50887">
    <property type="entry name" value="GGDEF"/>
    <property type="match status" value="1"/>
</dbReference>
<dbReference type="SMART" id="SM00091">
    <property type="entry name" value="PAS"/>
    <property type="match status" value="1"/>
</dbReference>
<dbReference type="InterPro" id="IPR035919">
    <property type="entry name" value="EAL_sf"/>
</dbReference>
<dbReference type="SMART" id="SM00052">
    <property type="entry name" value="EAL"/>
    <property type="match status" value="1"/>
</dbReference>
<dbReference type="InterPro" id="IPR001633">
    <property type="entry name" value="EAL_dom"/>
</dbReference>
<protein>
    <submittedName>
        <fullName evidence="5">PAS domain S-box-containing protein</fullName>
    </submittedName>
</protein>
<dbReference type="InterPro" id="IPR035965">
    <property type="entry name" value="PAS-like_dom_sf"/>
</dbReference>
<evidence type="ECO:0000259" key="4">
    <source>
        <dbReference type="PROSITE" id="PS50887"/>
    </source>
</evidence>
<dbReference type="PROSITE" id="PS50112">
    <property type="entry name" value="PAS"/>
    <property type="match status" value="1"/>
</dbReference>
<dbReference type="PANTHER" id="PTHR33121">
    <property type="entry name" value="CYCLIC DI-GMP PHOSPHODIESTERASE PDEF"/>
    <property type="match status" value="1"/>
</dbReference>
<dbReference type="Pfam" id="PF00563">
    <property type="entry name" value="EAL"/>
    <property type="match status" value="1"/>
</dbReference>
<dbReference type="SUPFAM" id="SSF55073">
    <property type="entry name" value="Nucleotide cyclase"/>
    <property type="match status" value="1"/>
</dbReference>
<dbReference type="Pfam" id="PF00990">
    <property type="entry name" value="GGDEF"/>
    <property type="match status" value="1"/>
</dbReference>
<dbReference type="AlphaFoldDB" id="A0A1H1RLK6"/>
<evidence type="ECO:0000313" key="6">
    <source>
        <dbReference type="Proteomes" id="UP000198688"/>
    </source>
</evidence>
<organism evidence="5 6">
    <name type="scientific">Actinoplanes derwentensis</name>
    <dbReference type="NCBI Taxonomy" id="113562"/>
    <lineage>
        <taxon>Bacteria</taxon>
        <taxon>Bacillati</taxon>
        <taxon>Actinomycetota</taxon>
        <taxon>Actinomycetes</taxon>
        <taxon>Micromonosporales</taxon>
        <taxon>Micromonosporaceae</taxon>
        <taxon>Actinoplanes</taxon>
    </lineage>
</organism>
<dbReference type="CDD" id="cd01948">
    <property type="entry name" value="EAL"/>
    <property type="match status" value="1"/>
</dbReference>
<dbReference type="InterPro" id="IPR043128">
    <property type="entry name" value="Rev_trsase/Diguanyl_cyclase"/>
</dbReference>
<feature type="transmembrane region" description="Helical" evidence="1">
    <location>
        <begin position="67"/>
        <end position="90"/>
    </location>
</feature>
<keyword evidence="6" id="KW-1185">Reference proteome</keyword>
<dbReference type="GO" id="GO:0071111">
    <property type="term" value="F:cyclic-guanylate-specific phosphodiesterase activity"/>
    <property type="evidence" value="ECO:0007669"/>
    <property type="project" value="InterPro"/>
</dbReference>
<dbReference type="Gene3D" id="3.30.450.20">
    <property type="entry name" value="PAS domain"/>
    <property type="match status" value="1"/>
</dbReference>
<feature type="transmembrane region" description="Helical" evidence="1">
    <location>
        <begin position="194"/>
        <end position="212"/>
    </location>
</feature>
<dbReference type="InterPro" id="IPR000014">
    <property type="entry name" value="PAS"/>
</dbReference>
<sequence length="890" mass="93758">MCGMVGLRSVRPSTYVAVGAAWAIAVVLLLPLTVAGGLLAAAAAVPGTAMLWAAWRGAVAGPRFRAALLGTGLLLTGVTGAAAAVVTVVMPAATTDGVPVAAHLYLVTLILTVLVTLPALLRPQQHRDPLGRLRVWLDTVGVSACLILPTWVLILSDGYLRGASAIAAFLGAVATALAAVAGVHSVRHRAALRWTGPGVALSLICLIALVIGADNPANPNSAPAALAAGAAMNVAAWAIWWGSVRVDPDAGPLPAVGSEPAAGFPLFTLPVLGAAIAVVARLLHGGDLDATAIALCVTALLAVATREFVAAIALRRHADHLTHHGNRLRSLMFGSSDVAMVLDSGLAVRWQSPAAARHFGLSDQGVLGRPITALVDPEQAGALEGFLTDRLGGEESDESFSAVVLDGLGRRRDTAWTAGGADPAIPGRSLVIHIRDVSDQRELEQALQQATHLDPLTGLANIHGLRHAGRPAADGGALIKVELRGLTAIADVHGTDRAEAVLVEAARRVQARIGATDVPARIGDAQLAVITRNGALRAHVLASLLVTELTVPYEVDGVSAHLQVWAGIGELAPDTDIDEVMRRAALGLRVARTRPPGGVDWYDEAVEEQLVRRSTLEQDLPTARDRNELELLFQPVFELAGRRPVGVEVILSWRHPSLGRLPAAELLALADDLGVLGDLRIWALNRMCRHAAAWREQHHPLWFSFGVRPGELGEESFHTGLETVLATHRLPRSALVVEISENDLHHGPESDALLADHLRNLRTSDIRTAVGHFGAGPTSLSRLRILPVDLLKVDRKVFSQDDGAPASVGVIMEVAVTLGRRLGMDVVAHGLSTEADLATVLATGCRLGQGDQLARPMPAEHLEALIERFRDAPAPDAPMAVRLVQRRPVD</sequence>
<feature type="domain" description="EAL" evidence="3">
    <location>
        <begin position="613"/>
        <end position="870"/>
    </location>
</feature>
<gene>
    <name evidence="5" type="ORF">SAMN04489716_0624</name>
</gene>
<feature type="transmembrane region" description="Helical" evidence="1">
    <location>
        <begin position="264"/>
        <end position="284"/>
    </location>
</feature>
<feature type="transmembrane region" description="Helical" evidence="1">
    <location>
        <begin position="102"/>
        <end position="121"/>
    </location>
</feature>
<evidence type="ECO:0000313" key="5">
    <source>
        <dbReference type="EMBL" id="SDS36552.1"/>
    </source>
</evidence>
<evidence type="ECO:0000256" key="1">
    <source>
        <dbReference type="SAM" id="Phobius"/>
    </source>
</evidence>
<dbReference type="Gene3D" id="3.30.70.270">
    <property type="match status" value="1"/>
</dbReference>
<keyword evidence="1" id="KW-0472">Membrane</keyword>